<keyword evidence="6" id="KW-1133">Transmembrane helix</keyword>
<dbReference type="EMBL" id="BAAACI010000002">
    <property type="protein sequence ID" value="GAA0770419.1"/>
    <property type="molecule type" value="Genomic_DNA"/>
</dbReference>
<comment type="caution">
    <text evidence="9">The sequence shown here is derived from an EMBL/GenBank/DDBJ whole genome shotgun (WGS) entry which is preliminary data.</text>
</comment>
<keyword evidence="10" id="KW-1185">Reference proteome</keyword>
<evidence type="ECO:0000256" key="1">
    <source>
        <dbReference type="ARBA" id="ARBA00022512"/>
    </source>
</evidence>
<feature type="signal peptide" evidence="7">
    <location>
        <begin position="1"/>
        <end position="26"/>
    </location>
</feature>
<evidence type="ECO:0000256" key="7">
    <source>
        <dbReference type="SAM" id="SignalP"/>
    </source>
</evidence>
<keyword evidence="6" id="KW-0472">Membrane</keyword>
<evidence type="ECO:0000259" key="8">
    <source>
        <dbReference type="PROSITE" id="PS50847"/>
    </source>
</evidence>
<evidence type="ECO:0000256" key="5">
    <source>
        <dbReference type="SAM" id="MobiDB-lite"/>
    </source>
</evidence>
<feature type="domain" description="Gram-positive cocci surface proteins LPxTG" evidence="8">
    <location>
        <begin position="893"/>
        <end position="928"/>
    </location>
</feature>
<evidence type="ECO:0000256" key="4">
    <source>
        <dbReference type="ARBA" id="ARBA00023088"/>
    </source>
</evidence>
<feature type="compositionally biased region" description="Basic and acidic residues" evidence="5">
    <location>
        <begin position="842"/>
        <end position="860"/>
    </location>
</feature>
<evidence type="ECO:0000256" key="6">
    <source>
        <dbReference type="SAM" id="Phobius"/>
    </source>
</evidence>
<feature type="compositionally biased region" description="Polar residues" evidence="5">
    <location>
        <begin position="861"/>
        <end position="887"/>
    </location>
</feature>
<reference evidence="9 10" key="1">
    <citation type="journal article" date="2019" name="Int. J. Syst. Evol. Microbiol.">
        <title>The Global Catalogue of Microorganisms (GCM) 10K type strain sequencing project: providing services to taxonomists for standard genome sequencing and annotation.</title>
        <authorList>
            <consortium name="The Broad Institute Genomics Platform"/>
            <consortium name="The Broad Institute Genome Sequencing Center for Infectious Disease"/>
            <person name="Wu L."/>
            <person name="Ma J."/>
        </authorList>
    </citation>
    <scope>NUCLEOTIDE SEQUENCE [LARGE SCALE GENOMIC DNA]</scope>
    <source>
        <strain evidence="9 10">JCM 1417</strain>
    </source>
</reference>
<organism evidence="9 10">
    <name type="scientific">Clostridium subterminale</name>
    <dbReference type="NCBI Taxonomy" id="1550"/>
    <lineage>
        <taxon>Bacteria</taxon>
        <taxon>Bacillati</taxon>
        <taxon>Bacillota</taxon>
        <taxon>Clostridia</taxon>
        <taxon>Eubacteriales</taxon>
        <taxon>Clostridiaceae</taxon>
        <taxon>Clostridium</taxon>
    </lineage>
</organism>
<keyword evidence="6" id="KW-0812">Transmembrane</keyword>
<dbReference type="NCBIfam" id="TIGR01167">
    <property type="entry name" value="LPXTG_anchor"/>
    <property type="match status" value="1"/>
</dbReference>
<dbReference type="Proteomes" id="UP001501047">
    <property type="component" value="Unassembled WGS sequence"/>
</dbReference>
<dbReference type="PROSITE" id="PS50847">
    <property type="entry name" value="GRAM_POS_ANCHORING"/>
    <property type="match status" value="1"/>
</dbReference>
<feature type="chain" id="PRO_5045589692" description="Gram-positive cocci surface proteins LPxTG domain-containing protein" evidence="7">
    <location>
        <begin position="27"/>
        <end position="928"/>
    </location>
</feature>
<evidence type="ECO:0000256" key="3">
    <source>
        <dbReference type="ARBA" id="ARBA00022729"/>
    </source>
</evidence>
<dbReference type="Gene3D" id="1.50.10.20">
    <property type="match status" value="1"/>
</dbReference>
<evidence type="ECO:0000313" key="10">
    <source>
        <dbReference type="Proteomes" id="UP001501047"/>
    </source>
</evidence>
<feature type="transmembrane region" description="Helical" evidence="6">
    <location>
        <begin position="902"/>
        <end position="920"/>
    </location>
</feature>
<sequence>MKKTFKKNLLCLLVALLIGFTQFSTIFTQKVEAADKSVKVKVRIEANDHTIIPETEVDVTNFELEPYNCSEVEGQPKAIHAIIKALEVNGLNPKDQSKFNFGRGSYISNIDGVSQGSFGSFDGWGYYVNDNYTDKLVGGHNLVDGDSIVLFYMENYVYARYGYFDKKAVSAKTGEDISLDLTGKYFFPGGIPKDVALVDKAKVIINDKETEYVTDENGQVKLNFDKPGTYIISADKRVKACDPFDYSKTGRPFKDSVLENRMLTRPYCKIVVEQKDEVAPEITTNINKTTVTKSEFAFTVSAIDDVDGKVNNEVKLGENVIEPNEDGQYVVNLSKGENRISVKAVDKAGNEGKKTIVVNYKELLPIGSYDIKSELEKTKNYMISNNGDEWAALSLSKFGIKGNKESFNNIVKQFKSGVEEDGLSEYFYKDTDLEKMIIYVTSQGYNPYNFLGHDLVKELLNRDVKEFNRYAQIFGLMIYDYCNVSGEYKITKDILAKELVDSKVVYDVDGNEYCGWNIWGSDVDVDTTAAAINALSSYYDNNKEIKDIIDKAVKTLALMQKENGCYEAWGSEASESISFTILGLTSIGVDPTSELFTKSNGEVLNNLVSALLTFKGTDGQFKHTTDTNNNYMSSEQALRALIALEQFRANGRYNYYKSNIDAKTLPVYVEGNNTPIVNVPKDTDDIKIPIGVIKGSESNEVVVNWGDTSLNIPSKIFDSYTGILEDYQVILKREVLDKNSNILNIENGTKVIGKVFDYTMSVKDNSGKITEIKDFGSNKVKVVIKLSKDDVKRIDASKLAAYYYNGTKWEKIDGGKFDNNNLTFTFETTHFSVYSLMVKDDQSKDNSDKTDEESTNKADNEINNDTNSKTNNEINNGGKSEPNTANGNKADKLPKTGKAMDLNLLIVGSFICIVSGVVLIRRKKVSNN</sequence>
<evidence type="ECO:0000256" key="2">
    <source>
        <dbReference type="ARBA" id="ARBA00022525"/>
    </source>
</evidence>
<proteinExistence type="predicted"/>
<dbReference type="InterPro" id="IPR008930">
    <property type="entry name" value="Terpenoid_cyclase/PrenylTrfase"/>
</dbReference>
<gene>
    <name evidence="9" type="ORF">GCM10008908_13150</name>
</gene>
<dbReference type="Pfam" id="PF14478">
    <property type="entry name" value="DUF4430"/>
    <property type="match status" value="1"/>
</dbReference>
<feature type="region of interest" description="Disordered" evidence="5">
    <location>
        <begin position="842"/>
        <end position="892"/>
    </location>
</feature>
<keyword evidence="3 7" id="KW-0732">Signal</keyword>
<keyword evidence="1" id="KW-0134">Cell wall</keyword>
<name>A0ABN1KLF7_CLOSU</name>
<evidence type="ECO:0000313" key="9">
    <source>
        <dbReference type="EMBL" id="GAA0770419.1"/>
    </source>
</evidence>
<dbReference type="InterPro" id="IPR019931">
    <property type="entry name" value="LPXTG_anchor"/>
</dbReference>
<accession>A0ABN1KLF7</accession>
<dbReference type="InterPro" id="IPR027954">
    <property type="entry name" value="Transcobalamin-like_C"/>
</dbReference>
<protein>
    <recommendedName>
        <fullName evidence="8">Gram-positive cocci surface proteins LPxTG domain-containing protein</fullName>
    </recommendedName>
</protein>
<dbReference type="Pfam" id="PF00746">
    <property type="entry name" value="Gram_pos_anchor"/>
    <property type="match status" value="1"/>
</dbReference>
<keyword evidence="2" id="KW-0964">Secreted</keyword>
<dbReference type="RefSeq" id="WP_343824834.1">
    <property type="nucleotide sequence ID" value="NZ_BAAACI010000002.1"/>
</dbReference>
<dbReference type="SUPFAM" id="SSF48239">
    <property type="entry name" value="Terpenoid cyclases/Protein prenyltransferases"/>
    <property type="match status" value="1"/>
</dbReference>
<keyword evidence="4" id="KW-0572">Peptidoglycan-anchor</keyword>